<accession>A0A3A9AIE3</accession>
<organism evidence="4 5">
    <name type="scientific">Parablautia intestinalis</name>
    <dbReference type="NCBI Taxonomy" id="2320100"/>
    <lineage>
        <taxon>Bacteria</taxon>
        <taxon>Bacillati</taxon>
        <taxon>Bacillota</taxon>
        <taxon>Clostridia</taxon>
        <taxon>Lachnospirales</taxon>
        <taxon>Lachnospiraceae</taxon>
        <taxon>Parablautia</taxon>
    </lineage>
</organism>
<dbReference type="Proteomes" id="UP000280696">
    <property type="component" value="Unassembled WGS sequence"/>
</dbReference>
<dbReference type="InterPro" id="IPR011055">
    <property type="entry name" value="Dup_hybrid_motif"/>
</dbReference>
<dbReference type="Gene3D" id="2.70.70.10">
    <property type="entry name" value="Glucose Permease (Domain IIA)"/>
    <property type="match status" value="1"/>
</dbReference>
<evidence type="ECO:0000259" key="3">
    <source>
        <dbReference type="Pfam" id="PF01551"/>
    </source>
</evidence>
<name>A0A3A9AIE3_9FIRM</name>
<proteinExistence type="predicted"/>
<keyword evidence="2" id="KW-1133">Transmembrane helix</keyword>
<dbReference type="EMBL" id="RAYQ01000010">
    <property type="protein sequence ID" value="RKI91360.1"/>
    <property type="molecule type" value="Genomic_DNA"/>
</dbReference>
<feature type="domain" description="M23ase beta-sheet core" evidence="3">
    <location>
        <begin position="166"/>
        <end position="252"/>
    </location>
</feature>
<evidence type="ECO:0000256" key="1">
    <source>
        <dbReference type="SAM" id="Coils"/>
    </source>
</evidence>
<comment type="caution">
    <text evidence="4">The sequence shown here is derived from an EMBL/GenBank/DDBJ whole genome shotgun (WGS) entry which is preliminary data.</text>
</comment>
<keyword evidence="5" id="KW-1185">Reference proteome</keyword>
<keyword evidence="1" id="KW-0175">Coiled coil</keyword>
<dbReference type="PANTHER" id="PTHR21666:SF270">
    <property type="entry name" value="MUREIN HYDROLASE ACTIVATOR ENVC"/>
    <property type="match status" value="1"/>
</dbReference>
<sequence length="260" mass="29352">MYPVLHRRKTAEWKSTMKQQRHKRRESFSVLLISNVDRSNRQFSVSLTFIRLIFFLILLILAVIGILTFLFLAGNQKQNMLRAQLTTQEAMVEQLNAEKDVLDNEIQALRAENNDLRQVSKIITTKREEAAAEEAPASNPLPTLFPSSGSGILIETYSEDRPYLSINTHTEGKIVATGDGTVVTVGSDDTYPLILEIEHENGYKTRYMCNQDVQVQTEEGSQVKAGDLLCTITSDDTQLDYQIFLNEEAIDPLRIIDAKG</sequence>
<dbReference type="GO" id="GO:0004222">
    <property type="term" value="F:metalloendopeptidase activity"/>
    <property type="evidence" value="ECO:0007669"/>
    <property type="project" value="TreeGrafter"/>
</dbReference>
<evidence type="ECO:0000313" key="4">
    <source>
        <dbReference type="EMBL" id="RKI91360.1"/>
    </source>
</evidence>
<evidence type="ECO:0000313" key="5">
    <source>
        <dbReference type="Proteomes" id="UP000280696"/>
    </source>
</evidence>
<evidence type="ECO:0000256" key="2">
    <source>
        <dbReference type="SAM" id="Phobius"/>
    </source>
</evidence>
<keyword evidence="2" id="KW-0812">Transmembrane</keyword>
<protein>
    <submittedName>
        <fullName evidence="4">M23 family metallopeptidase</fullName>
    </submittedName>
</protein>
<dbReference type="AlphaFoldDB" id="A0A3A9AIE3"/>
<dbReference type="CDD" id="cd12797">
    <property type="entry name" value="M23_peptidase"/>
    <property type="match status" value="1"/>
</dbReference>
<gene>
    <name evidence="4" type="ORF">D7V94_10720</name>
</gene>
<dbReference type="InterPro" id="IPR016047">
    <property type="entry name" value="M23ase_b-sheet_dom"/>
</dbReference>
<feature type="transmembrane region" description="Helical" evidence="2">
    <location>
        <begin position="49"/>
        <end position="72"/>
    </location>
</feature>
<keyword evidence="2" id="KW-0472">Membrane</keyword>
<reference evidence="4 5" key="1">
    <citation type="submission" date="2018-09" db="EMBL/GenBank/DDBJ databases">
        <title>Murine metabolic-syndrome-specific gut microbial biobank.</title>
        <authorList>
            <person name="Liu C."/>
        </authorList>
    </citation>
    <scope>NUCLEOTIDE SEQUENCE [LARGE SCALE GENOMIC DNA]</scope>
    <source>
        <strain evidence="4 5">0.1xD8-82</strain>
    </source>
</reference>
<feature type="coiled-coil region" evidence="1">
    <location>
        <begin position="78"/>
        <end position="119"/>
    </location>
</feature>
<dbReference type="Pfam" id="PF01551">
    <property type="entry name" value="Peptidase_M23"/>
    <property type="match status" value="1"/>
</dbReference>
<dbReference type="SUPFAM" id="SSF51261">
    <property type="entry name" value="Duplicated hybrid motif"/>
    <property type="match status" value="1"/>
</dbReference>
<dbReference type="PANTHER" id="PTHR21666">
    <property type="entry name" value="PEPTIDASE-RELATED"/>
    <property type="match status" value="1"/>
</dbReference>
<dbReference type="InterPro" id="IPR050570">
    <property type="entry name" value="Cell_wall_metabolism_enzyme"/>
</dbReference>